<dbReference type="InParanoid" id="A0A200PTV1"/>
<evidence type="ECO:0000256" key="1">
    <source>
        <dbReference type="SAM" id="MobiDB-lite"/>
    </source>
</evidence>
<dbReference type="PANTHER" id="PTHR33699">
    <property type="entry name" value="EXPRESSED PROTEIN"/>
    <property type="match status" value="1"/>
</dbReference>
<dbReference type="OrthoDB" id="755325at2759"/>
<dbReference type="Proteomes" id="UP000195402">
    <property type="component" value="Unassembled WGS sequence"/>
</dbReference>
<sequence>MDEFKRNQIPAFGNWDYSDGLPITQYFESARQAGLLRYSCGERDLYGGEEFLYPDYHDLRKPAAITVVPRRKTKGATGEKRYNQVYNKEHKKQGRVYDVTEPARHHSGPTYPQQVDQVPQQPPPPPPRAPKAVDEDLYKIPPELLYKQPKRKKMFGIFACLVPNCAA</sequence>
<comment type="caution">
    <text evidence="2">The sequence shown here is derived from an EMBL/GenBank/DDBJ whole genome shotgun (WGS) entry which is preliminary data.</text>
</comment>
<dbReference type="FunCoup" id="A0A200PTV1">
    <property type="interactions" value="634"/>
</dbReference>
<dbReference type="STRING" id="56857.A0A200PTV1"/>
<dbReference type="PANTHER" id="PTHR33699:SF2">
    <property type="entry name" value="PATHOGENIC TYPE III EFFECTOR AVIRULENCE FACTOR AVR AVRRPT-CLEAVAGE: CLEAVAGE SITE PROTEIN-RELATED"/>
    <property type="match status" value="1"/>
</dbReference>
<dbReference type="EMBL" id="MVGT01004040">
    <property type="protein sequence ID" value="OVA01653.1"/>
    <property type="molecule type" value="Genomic_DNA"/>
</dbReference>
<name>A0A200PTV1_MACCD</name>
<evidence type="ECO:0000313" key="2">
    <source>
        <dbReference type="EMBL" id="OVA01653.1"/>
    </source>
</evidence>
<proteinExistence type="predicted"/>
<evidence type="ECO:0008006" key="4">
    <source>
        <dbReference type="Google" id="ProtNLM"/>
    </source>
</evidence>
<feature type="region of interest" description="Disordered" evidence="1">
    <location>
        <begin position="91"/>
        <end position="135"/>
    </location>
</feature>
<dbReference type="OMA" id="MDECKRS"/>
<feature type="compositionally biased region" description="Pro residues" evidence="1">
    <location>
        <begin position="120"/>
        <end position="129"/>
    </location>
</feature>
<organism evidence="2 3">
    <name type="scientific">Macleaya cordata</name>
    <name type="common">Five-seeded plume-poppy</name>
    <name type="synonym">Bocconia cordata</name>
    <dbReference type="NCBI Taxonomy" id="56857"/>
    <lineage>
        <taxon>Eukaryota</taxon>
        <taxon>Viridiplantae</taxon>
        <taxon>Streptophyta</taxon>
        <taxon>Embryophyta</taxon>
        <taxon>Tracheophyta</taxon>
        <taxon>Spermatophyta</taxon>
        <taxon>Magnoliopsida</taxon>
        <taxon>Ranunculales</taxon>
        <taxon>Papaveraceae</taxon>
        <taxon>Papaveroideae</taxon>
        <taxon>Macleaya</taxon>
    </lineage>
</organism>
<reference evidence="2 3" key="1">
    <citation type="journal article" date="2017" name="Mol. Plant">
        <title>The Genome of Medicinal Plant Macleaya cordata Provides New Insights into Benzylisoquinoline Alkaloids Metabolism.</title>
        <authorList>
            <person name="Liu X."/>
            <person name="Liu Y."/>
            <person name="Huang P."/>
            <person name="Ma Y."/>
            <person name="Qing Z."/>
            <person name="Tang Q."/>
            <person name="Cao H."/>
            <person name="Cheng P."/>
            <person name="Zheng Y."/>
            <person name="Yuan Z."/>
            <person name="Zhou Y."/>
            <person name="Liu J."/>
            <person name="Tang Z."/>
            <person name="Zhuo Y."/>
            <person name="Zhang Y."/>
            <person name="Yu L."/>
            <person name="Huang J."/>
            <person name="Yang P."/>
            <person name="Peng Q."/>
            <person name="Zhang J."/>
            <person name="Jiang W."/>
            <person name="Zhang Z."/>
            <person name="Lin K."/>
            <person name="Ro D.K."/>
            <person name="Chen X."/>
            <person name="Xiong X."/>
            <person name="Shang Y."/>
            <person name="Huang S."/>
            <person name="Zeng J."/>
        </authorList>
    </citation>
    <scope>NUCLEOTIDE SEQUENCE [LARGE SCALE GENOMIC DNA]</scope>
    <source>
        <strain evidence="3">cv. BLH2017</strain>
        <tissue evidence="2">Root</tissue>
    </source>
</reference>
<gene>
    <name evidence="2" type="ORF">BVC80_9073g92</name>
</gene>
<protein>
    <recommendedName>
        <fullName evidence="4">Pathogenic type III effector avirulence factor Avr cleavage site</fullName>
    </recommendedName>
</protein>
<keyword evidence="3" id="KW-1185">Reference proteome</keyword>
<accession>A0A200PTV1</accession>
<evidence type="ECO:0000313" key="3">
    <source>
        <dbReference type="Proteomes" id="UP000195402"/>
    </source>
</evidence>
<dbReference type="AlphaFoldDB" id="A0A200PTV1"/>